<keyword evidence="2" id="KW-1185">Reference proteome</keyword>
<gene>
    <name evidence="1" type="ORF">Q9S71_06100</name>
</gene>
<reference evidence="1 2" key="1">
    <citation type="submission" date="2023-08" db="EMBL/GenBank/DDBJ databases">
        <title>Microbacterium aquilitoris sp. nov. and Microbacterium gwkjibeachense sp. nov., isolated from beach.</title>
        <authorList>
            <person name="Lee S.D."/>
            <person name="Yang H."/>
            <person name="Kim I."/>
        </authorList>
    </citation>
    <scope>NUCLEOTIDE SEQUENCE [LARGE SCALE GENOMIC DNA]</scope>
    <source>
        <strain evidence="1 2">KSW4-11</strain>
    </source>
</reference>
<protein>
    <recommendedName>
        <fullName evidence="3">IclR-ED domain-containing protein</fullName>
    </recommendedName>
</protein>
<name>A0ABU3G9B1_9MICO</name>
<dbReference type="EMBL" id="JAUZVV010000001">
    <property type="protein sequence ID" value="MDT3316391.1"/>
    <property type="molecule type" value="Genomic_DNA"/>
</dbReference>
<evidence type="ECO:0000313" key="2">
    <source>
        <dbReference type="Proteomes" id="UP001251849"/>
    </source>
</evidence>
<sequence length="81" mass="8749">MTFMEGFPDAPGRLEHLYCSLLFTARATCGMTSVAASHPLVHVDAELVGVVAVSTLDRPQLAPKPVLASVITRFLPTREQL</sequence>
<evidence type="ECO:0000313" key="1">
    <source>
        <dbReference type="EMBL" id="MDT3316391.1"/>
    </source>
</evidence>
<dbReference type="Proteomes" id="UP001251849">
    <property type="component" value="Unassembled WGS sequence"/>
</dbReference>
<organism evidence="1 2">
    <name type="scientific">Microbacterium gawkjiense</name>
    <dbReference type="NCBI Taxonomy" id="3067309"/>
    <lineage>
        <taxon>Bacteria</taxon>
        <taxon>Bacillati</taxon>
        <taxon>Actinomycetota</taxon>
        <taxon>Actinomycetes</taxon>
        <taxon>Micrococcales</taxon>
        <taxon>Microbacteriaceae</taxon>
        <taxon>Microbacterium</taxon>
    </lineage>
</organism>
<proteinExistence type="predicted"/>
<dbReference type="RefSeq" id="WP_311861177.1">
    <property type="nucleotide sequence ID" value="NZ_JAUZVV010000001.1"/>
</dbReference>
<accession>A0ABU3G9B1</accession>
<evidence type="ECO:0008006" key="3">
    <source>
        <dbReference type="Google" id="ProtNLM"/>
    </source>
</evidence>
<comment type="caution">
    <text evidence="1">The sequence shown here is derived from an EMBL/GenBank/DDBJ whole genome shotgun (WGS) entry which is preliminary data.</text>
</comment>